<evidence type="ECO:0000256" key="1">
    <source>
        <dbReference type="ARBA" id="ARBA00004141"/>
    </source>
</evidence>
<feature type="transmembrane region" description="Helical" evidence="6">
    <location>
        <begin position="95"/>
        <end position="123"/>
    </location>
</feature>
<feature type="transmembrane region" description="Helical" evidence="6">
    <location>
        <begin position="215"/>
        <end position="236"/>
    </location>
</feature>
<proteinExistence type="predicted"/>
<organism evidence="8 9">
    <name type="scientific">Fodinicola feengrottensis</name>
    <dbReference type="NCBI Taxonomy" id="435914"/>
    <lineage>
        <taxon>Bacteria</taxon>
        <taxon>Bacillati</taxon>
        <taxon>Actinomycetota</taxon>
        <taxon>Actinomycetes</taxon>
        <taxon>Mycobacteriales</taxon>
        <taxon>Fodinicola</taxon>
    </lineage>
</organism>
<gene>
    <name evidence="8" type="ORF">GCM10009765_83260</name>
</gene>
<evidence type="ECO:0000256" key="2">
    <source>
        <dbReference type="ARBA" id="ARBA00022692"/>
    </source>
</evidence>
<evidence type="ECO:0000256" key="4">
    <source>
        <dbReference type="ARBA" id="ARBA00023136"/>
    </source>
</evidence>
<reference evidence="8 9" key="1">
    <citation type="journal article" date="2019" name="Int. J. Syst. Evol. Microbiol.">
        <title>The Global Catalogue of Microorganisms (GCM) 10K type strain sequencing project: providing services to taxonomists for standard genome sequencing and annotation.</title>
        <authorList>
            <consortium name="The Broad Institute Genomics Platform"/>
            <consortium name="The Broad Institute Genome Sequencing Center for Infectious Disease"/>
            <person name="Wu L."/>
            <person name="Ma J."/>
        </authorList>
    </citation>
    <scope>NUCLEOTIDE SEQUENCE [LARGE SCALE GENOMIC DNA]</scope>
    <source>
        <strain evidence="8 9">JCM 14718</strain>
    </source>
</reference>
<dbReference type="PIRSF" id="PIRSF006648">
    <property type="entry name" value="DrrB"/>
    <property type="match status" value="1"/>
</dbReference>
<evidence type="ECO:0000313" key="8">
    <source>
        <dbReference type="EMBL" id="GAA1722650.1"/>
    </source>
</evidence>
<dbReference type="PANTHER" id="PTHR43077">
    <property type="entry name" value="TRANSPORT PERMEASE YVFS-RELATED"/>
    <property type="match status" value="1"/>
</dbReference>
<keyword evidence="2 6" id="KW-0812">Transmembrane</keyword>
<feature type="domain" description="ABC-2 type transporter transmembrane" evidence="7">
    <location>
        <begin position="9"/>
        <end position="205"/>
    </location>
</feature>
<feature type="transmembrane region" description="Helical" evidence="6">
    <location>
        <begin position="135"/>
        <end position="154"/>
    </location>
</feature>
<evidence type="ECO:0000256" key="6">
    <source>
        <dbReference type="SAM" id="Phobius"/>
    </source>
</evidence>
<sequence length="243" mass="26218">MNARYTMLEIRRILRQPRFFLFGVGIPAVMFTLLASLYGSANMGGIAAVKSTMASMAAFGAMTAAINVGGRVANERATGWNRLLRLTPLKPYAYVATKLLVALMIALPAILVVYGLGAFVFGVHLPLTVWLQSSIGLWLGTIPFGVLGLFVGYLATADTSAMISSAVFLCLSMFGGLWFPVQYMPSFMAVIAKLTPSYWLGELARDPLAAAGVNLQAVGTMLVWTVVIGVFAMWAYRRDTSRA</sequence>
<dbReference type="InterPro" id="IPR051328">
    <property type="entry name" value="T7SS_ABC-Transporter"/>
</dbReference>
<dbReference type="Pfam" id="PF01061">
    <property type="entry name" value="ABC2_membrane"/>
    <property type="match status" value="1"/>
</dbReference>
<accession>A0ABN2JCR9</accession>
<keyword evidence="4 6" id="KW-0472">Membrane</keyword>
<keyword evidence="9" id="KW-1185">Reference proteome</keyword>
<feature type="transmembrane region" description="Helical" evidence="6">
    <location>
        <begin position="161"/>
        <end position="179"/>
    </location>
</feature>
<dbReference type="RefSeq" id="WP_163572799.1">
    <property type="nucleotide sequence ID" value="NZ_BAAANY010000055.1"/>
</dbReference>
<keyword evidence="5" id="KW-0046">Antibiotic resistance</keyword>
<name>A0ABN2JCR9_9ACTN</name>
<comment type="caution">
    <text evidence="8">The sequence shown here is derived from an EMBL/GenBank/DDBJ whole genome shotgun (WGS) entry which is preliminary data.</text>
</comment>
<dbReference type="InterPro" id="IPR000412">
    <property type="entry name" value="ABC_2_transport"/>
</dbReference>
<feature type="transmembrane region" description="Helical" evidence="6">
    <location>
        <begin position="53"/>
        <end position="74"/>
    </location>
</feature>
<evidence type="ECO:0000313" key="9">
    <source>
        <dbReference type="Proteomes" id="UP001500618"/>
    </source>
</evidence>
<evidence type="ECO:0000256" key="5">
    <source>
        <dbReference type="ARBA" id="ARBA00023251"/>
    </source>
</evidence>
<feature type="transmembrane region" description="Helical" evidence="6">
    <location>
        <begin position="20"/>
        <end position="41"/>
    </location>
</feature>
<protein>
    <submittedName>
        <fullName evidence="8">ABC transporter permease</fullName>
    </submittedName>
</protein>
<dbReference type="InterPro" id="IPR013525">
    <property type="entry name" value="ABC2_TM"/>
</dbReference>
<dbReference type="PANTHER" id="PTHR43077:SF11">
    <property type="entry name" value="TRANSPORT PERMEASE YVFS-RELATED"/>
    <property type="match status" value="1"/>
</dbReference>
<evidence type="ECO:0000259" key="7">
    <source>
        <dbReference type="Pfam" id="PF01061"/>
    </source>
</evidence>
<dbReference type="Proteomes" id="UP001500618">
    <property type="component" value="Unassembled WGS sequence"/>
</dbReference>
<evidence type="ECO:0000256" key="3">
    <source>
        <dbReference type="ARBA" id="ARBA00022989"/>
    </source>
</evidence>
<keyword evidence="3 6" id="KW-1133">Transmembrane helix</keyword>
<dbReference type="EMBL" id="BAAANY010000055">
    <property type="protein sequence ID" value="GAA1722650.1"/>
    <property type="molecule type" value="Genomic_DNA"/>
</dbReference>
<comment type="subcellular location">
    <subcellularLocation>
        <location evidence="1">Membrane</location>
        <topology evidence="1">Multi-pass membrane protein</topology>
    </subcellularLocation>
</comment>